<dbReference type="AlphaFoldDB" id="A0A9D5HLH3"/>
<accession>A0A9D5HLH3</accession>
<protein>
    <submittedName>
        <fullName evidence="2">Uncharacterized protein</fullName>
    </submittedName>
</protein>
<gene>
    <name evidence="2" type="ORF">J5N97_009108</name>
</gene>
<keyword evidence="1" id="KW-1133">Transmembrane helix</keyword>
<keyword evidence="1" id="KW-0472">Membrane</keyword>
<sequence length="99" mass="11111">MGGENSRGRILMRAMQLSQSRAREAEKRAVMASEMVVRESVKLCAYKHWVEMLEIRVLVLEKEKRSLSEVEPCGVSLCFVLALCFGVAGMGFMIGRCLL</sequence>
<keyword evidence="1" id="KW-0812">Transmembrane</keyword>
<dbReference type="PANTHER" id="PTHR33868:SF10">
    <property type="entry name" value="OS08G0483100 PROTEIN"/>
    <property type="match status" value="1"/>
</dbReference>
<organism evidence="2 3">
    <name type="scientific">Dioscorea zingiberensis</name>
    <dbReference type="NCBI Taxonomy" id="325984"/>
    <lineage>
        <taxon>Eukaryota</taxon>
        <taxon>Viridiplantae</taxon>
        <taxon>Streptophyta</taxon>
        <taxon>Embryophyta</taxon>
        <taxon>Tracheophyta</taxon>
        <taxon>Spermatophyta</taxon>
        <taxon>Magnoliopsida</taxon>
        <taxon>Liliopsida</taxon>
        <taxon>Dioscoreales</taxon>
        <taxon>Dioscoreaceae</taxon>
        <taxon>Dioscorea</taxon>
    </lineage>
</organism>
<reference evidence="2" key="2">
    <citation type="journal article" date="2022" name="Hortic Res">
        <title>The genome of Dioscorea zingiberensis sheds light on the biosynthesis, origin and evolution of the medicinally important diosgenin saponins.</title>
        <authorList>
            <person name="Li Y."/>
            <person name="Tan C."/>
            <person name="Li Z."/>
            <person name="Guo J."/>
            <person name="Li S."/>
            <person name="Chen X."/>
            <person name="Wang C."/>
            <person name="Dai X."/>
            <person name="Yang H."/>
            <person name="Song W."/>
            <person name="Hou L."/>
            <person name="Xu J."/>
            <person name="Tong Z."/>
            <person name="Xu A."/>
            <person name="Yuan X."/>
            <person name="Wang W."/>
            <person name="Yang Q."/>
            <person name="Chen L."/>
            <person name="Sun Z."/>
            <person name="Wang K."/>
            <person name="Pan B."/>
            <person name="Chen J."/>
            <person name="Bao Y."/>
            <person name="Liu F."/>
            <person name="Qi X."/>
            <person name="Gang D.R."/>
            <person name="Wen J."/>
            <person name="Li J."/>
        </authorList>
    </citation>
    <scope>NUCLEOTIDE SEQUENCE</scope>
    <source>
        <strain evidence="2">Dzin_1.0</strain>
    </source>
</reference>
<dbReference type="PANTHER" id="PTHR33868">
    <property type="entry name" value="EXPRESSED PROTEIN"/>
    <property type="match status" value="1"/>
</dbReference>
<keyword evidence="3" id="KW-1185">Reference proteome</keyword>
<name>A0A9D5HLH3_9LILI</name>
<evidence type="ECO:0000256" key="1">
    <source>
        <dbReference type="SAM" id="Phobius"/>
    </source>
</evidence>
<dbReference type="OrthoDB" id="1673621at2759"/>
<proteinExistence type="predicted"/>
<dbReference type="EMBL" id="JAGGNH010000002">
    <property type="protein sequence ID" value="KAJ0980853.1"/>
    <property type="molecule type" value="Genomic_DNA"/>
</dbReference>
<evidence type="ECO:0000313" key="3">
    <source>
        <dbReference type="Proteomes" id="UP001085076"/>
    </source>
</evidence>
<dbReference type="Proteomes" id="UP001085076">
    <property type="component" value="Miscellaneous, Linkage group lg02"/>
</dbReference>
<evidence type="ECO:0000313" key="2">
    <source>
        <dbReference type="EMBL" id="KAJ0980853.1"/>
    </source>
</evidence>
<feature type="transmembrane region" description="Helical" evidence="1">
    <location>
        <begin position="74"/>
        <end position="94"/>
    </location>
</feature>
<comment type="caution">
    <text evidence="2">The sequence shown here is derived from an EMBL/GenBank/DDBJ whole genome shotgun (WGS) entry which is preliminary data.</text>
</comment>
<reference evidence="2" key="1">
    <citation type="submission" date="2021-03" db="EMBL/GenBank/DDBJ databases">
        <authorList>
            <person name="Li Z."/>
            <person name="Yang C."/>
        </authorList>
    </citation>
    <scope>NUCLEOTIDE SEQUENCE</scope>
    <source>
        <strain evidence="2">Dzin_1.0</strain>
        <tissue evidence="2">Leaf</tissue>
    </source>
</reference>